<feature type="transmembrane region" description="Helical" evidence="4">
    <location>
        <begin position="446"/>
        <end position="472"/>
    </location>
</feature>
<keyword evidence="8" id="KW-1185">Reference proteome</keyword>
<feature type="domain" description="Bulb-type lectin" evidence="6">
    <location>
        <begin position="592"/>
        <end position="712"/>
    </location>
</feature>
<feature type="chain" id="PRO_5043810574" evidence="5">
    <location>
        <begin position="22"/>
        <end position="1152"/>
    </location>
</feature>
<feature type="signal peptide" evidence="5">
    <location>
        <begin position="1"/>
        <end position="21"/>
    </location>
</feature>
<evidence type="ECO:0000256" key="4">
    <source>
        <dbReference type="SAM" id="Phobius"/>
    </source>
</evidence>
<keyword evidence="4" id="KW-0472">Membrane</keyword>
<dbReference type="CDD" id="cd00028">
    <property type="entry name" value="B_lectin"/>
    <property type="match status" value="1"/>
</dbReference>
<keyword evidence="2" id="KW-1015">Disulfide bond</keyword>
<dbReference type="Gene3D" id="2.90.10.10">
    <property type="entry name" value="Bulb-type lectin domain"/>
    <property type="match status" value="4"/>
</dbReference>
<keyword evidence="4" id="KW-0812">Transmembrane</keyword>
<dbReference type="AlphaFoldDB" id="A0AAW0KIB0"/>
<name>A0AAW0KIB0_QUESU</name>
<keyword evidence="4" id="KW-1133">Transmembrane helix</keyword>
<dbReference type="PANTHER" id="PTHR47976:SF27">
    <property type="entry name" value="RECEPTOR-LIKE SERINE_THREONINE-PROTEIN KINASE"/>
    <property type="match status" value="1"/>
</dbReference>
<evidence type="ECO:0000256" key="3">
    <source>
        <dbReference type="ARBA" id="ARBA00023180"/>
    </source>
</evidence>
<reference evidence="7 8" key="1">
    <citation type="journal article" date="2018" name="Sci. Data">
        <title>The draft genome sequence of cork oak.</title>
        <authorList>
            <person name="Ramos A.M."/>
            <person name="Usie A."/>
            <person name="Barbosa P."/>
            <person name="Barros P.M."/>
            <person name="Capote T."/>
            <person name="Chaves I."/>
            <person name="Simoes F."/>
            <person name="Abreu I."/>
            <person name="Carrasquinho I."/>
            <person name="Faro C."/>
            <person name="Guimaraes J.B."/>
            <person name="Mendonca D."/>
            <person name="Nobrega F."/>
            <person name="Rodrigues L."/>
            <person name="Saibo N.J.M."/>
            <person name="Varela M.C."/>
            <person name="Egas C."/>
            <person name="Matos J."/>
            <person name="Miguel C.M."/>
            <person name="Oliveira M.M."/>
            <person name="Ricardo C.P."/>
            <person name="Goncalves S."/>
        </authorList>
    </citation>
    <scope>NUCLEOTIDE SEQUENCE [LARGE SCALE GENOMIC DNA]</scope>
    <source>
        <strain evidence="8">cv. HL8</strain>
    </source>
</reference>
<dbReference type="EMBL" id="PKMF04000289">
    <property type="protein sequence ID" value="KAK7839162.1"/>
    <property type="molecule type" value="Genomic_DNA"/>
</dbReference>
<gene>
    <name evidence="7" type="primary">LECRK2_18</name>
    <name evidence="7" type="ORF">CFP56_018696</name>
</gene>
<dbReference type="PANTHER" id="PTHR47976">
    <property type="entry name" value="G-TYPE LECTIN S-RECEPTOR-LIKE SERINE/THREONINE-PROTEIN KINASE SD2-5"/>
    <property type="match status" value="1"/>
</dbReference>
<evidence type="ECO:0000256" key="5">
    <source>
        <dbReference type="SAM" id="SignalP"/>
    </source>
</evidence>
<dbReference type="SUPFAM" id="SSF51110">
    <property type="entry name" value="alpha-D-mannose-specific plant lectins"/>
    <property type="match status" value="4"/>
</dbReference>
<protein>
    <submittedName>
        <fullName evidence="7">G-type lectin s-receptor-like serine/threonine-protein kinase lecrk2</fullName>
    </submittedName>
</protein>
<dbReference type="Pfam" id="PF01453">
    <property type="entry name" value="B_lectin"/>
    <property type="match status" value="2"/>
</dbReference>
<evidence type="ECO:0000313" key="7">
    <source>
        <dbReference type="EMBL" id="KAK7839162.1"/>
    </source>
</evidence>
<dbReference type="SMART" id="SM00108">
    <property type="entry name" value="B_lectin"/>
    <property type="match status" value="2"/>
</dbReference>
<dbReference type="InterPro" id="IPR009030">
    <property type="entry name" value="Growth_fac_rcpt_cys_sf"/>
</dbReference>
<evidence type="ECO:0000256" key="1">
    <source>
        <dbReference type="ARBA" id="ARBA00022729"/>
    </source>
</evidence>
<keyword evidence="3" id="KW-0325">Glycoprotein</keyword>
<dbReference type="SUPFAM" id="SSF57184">
    <property type="entry name" value="Growth factor receptor domain"/>
    <property type="match status" value="1"/>
</dbReference>
<dbReference type="Gene3D" id="1.10.510.10">
    <property type="entry name" value="Transferase(Phosphotransferase) domain 1"/>
    <property type="match status" value="1"/>
</dbReference>
<sequence length="1152" mass="128513">MGSISVLFLLSMFLLAFDVKAQLQRNHSSNVIPLGSWLSPIANRTSWLSPSGLFAFGFYPQGRKGFAIGIWLHTQPKNTIVWTANPDNLPLSSNATLNLTSDGMLLLRTEQGEENFTANFLDEDDPEPADSASMHDSGNFVLYDNSSKVIWQSFSNPTDTILGGQNLSSDYQLMSRSNHSSRRFRLWMDTRGNLVSYPVNSTNGPENAYWSVYTFFGPSVSLSLNQRGLLRLIDDSSTLIILANKSYPGKKETRIVYRAILDSDGIFKLYSHHFWGNSYTSSNVSLKWSALHDQCEVKGFCGLNSYCIGTGYKAECRCYPGFHFMDPKNKLLGCFNNFSEDGCSKGPVIPYDITTISNISWGDFPYSVVSTKQENCYKSCLGDCNCAAAFYLYKNGTCNKYKLPLRYGRITTIPVIAFFKVIQGNGLSSANRPPNPVILMDSKKKIILILSVTLGSVALLWSVIAISCFFIYRHQVHRYRKLLPENNALISVEADIYSFGLMLLEIVCCRSSIEVNVSTADEILLSNWVYNCLAAGQLDKLVEDEDVDIRTLERMVKVGLWCIQEDPTLRPPMKNIILMLEGTMDIAQCRHIGLGSSIHPTITPTSWPSPSGQFAFGFYRQGTGFMVGIWLVGIDNITVVWTANRDDPPITSNATTLDLTHSGKLLLTTYEQEEEKPISATTSDSASFACMFDSGNFVLYNKKHSIIWETFRYPTDTILGGQILPSGGQLFSSVSETNHSTGQYRLKMQYDGNLVLYPANTLDDISEAYWGAGSNGYGNGANGNDLKYRLYLNDTGYLQIINSTSMDSVKDFSPSSASNDTNTIYRATLDANGLFRLYSHAFDETGKLESSDVQWSALEDMDLCKVNGFCGFNSFCTLNDDKPYCVCLPGTDLVDMNNPSLGCERNFSEVGCGGGNDHVASYNITTTLNMMWSDIPYTYEPMTTKEECGKSCLEDCNCEAALFTVSSTNSYCQRHKLPLRYVRRDTNPDIVALFKVSMRSWNETVPELVKPPVHVFTSKKVIVQILVLILAFTTFSCLALGISGIYMFKIRVLRYKRLKESETLGLTKGLALNLFSYDELRRATNGFKDELELEKLVVGEEVDKRTLETMVKVGLWCIQDQPVLRPSMKSVVLMLEGITDISAPPCPTNTSM</sequence>
<dbReference type="SUPFAM" id="SSF56112">
    <property type="entry name" value="Protein kinase-like (PK-like)"/>
    <property type="match status" value="1"/>
</dbReference>
<dbReference type="InterPro" id="IPR011009">
    <property type="entry name" value="Kinase-like_dom_sf"/>
</dbReference>
<keyword evidence="1 5" id="KW-0732">Signal</keyword>
<dbReference type="GO" id="GO:0016301">
    <property type="term" value="F:kinase activity"/>
    <property type="evidence" value="ECO:0007669"/>
    <property type="project" value="UniProtKB-KW"/>
</dbReference>
<dbReference type="InterPro" id="IPR036426">
    <property type="entry name" value="Bulb-type_lectin_dom_sf"/>
</dbReference>
<organism evidence="7 8">
    <name type="scientific">Quercus suber</name>
    <name type="common">Cork oak</name>
    <dbReference type="NCBI Taxonomy" id="58331"/>
    <lineage>
        <taxon>Eukaryota</taxon>
        <taxon>Viridiplantae</taxon>
        <taxon>Streptophyta</taxon>
        <taxon>Embryophyta</taxon>
        <taxon>Tracheophyta</taxon>
        <taxon>Spermatophyta</taxon>
        <taxon>Magnoliopsida</taxon>
        <taxon>eudicotyledons</taxon>
        <taxon>Gunneridae</taxon>
        <taxon>Pentapetalae</taxon>
        <taxon>rosids</taxon>
        <taxon>fabids</taxon>
        <taxon>Fagales</taxon>
        <taxon>Fagaceae</taxon>
        <taxon>Quercus</taxon>
    </lineage>
</organism>
<dbReference type="PROSITE" id="PS50927">
    <property type="entry name" value="BULB_LECTIN"/>
    <property type="match status" value="2"/>
</dbReference>
<proteinExistence type="predicted"/>
<feature type="transmembrane region" description="Helical" evidence="4">
    <location>
        <begin position="1021"/>
        <end position="1048"/>
    </location>
</feature>
<dbReference type="Proteomes" id="UP000237347">
    <property type="component" value="Unassembled WGS sequence"/>
</dbReference>
<comment type="caution">
    <text evidence="7">The sequence shown here is derived from an EMBL/GenBank/DDBJ whole genome shotgun (WGS) entry which is preliminary data.</text>
</comment>
<accession>A0AAW0KIB0</accession>
<evidence type="ECO:0000259" key="6">
    <source>
        <dbReference type="PROSITE" id="PS50927"/>
    </source>
</evidence>
<dbReference type="FunFam" id="2.90.10.10:FF:000026">
    <property type="entry name" value="Serine/threonine-protein kinase"/>
    <property type="match status" value="1"/>
</dbReference>
<feature type="domain" description="Bulb-type lectin" evidence="6">
    <location>
        <begin position="29"/>
        <end position="155"/>
    </location>
</feature>
<dbReference type="InterPro" id="IPR001480">
    <property type="entry name" value="Bulb-type_lectin_dom"/>
</dbReference>
<dbReference type="InterPro" id="IPR051343">
    <property type="entry name" value="G-type_lectin_kinases/EP1-like"/>
</dbReference>
<evidence type="ECO:0000256" key="2">
    <source>
        <dbReference type="ARBA" id="ARBA00023157"/>
    </source>
</evidence>
<evidence type="ECO:0000313" key="8">
    <source>
        <dbReference type="Proteomes" id="UP000237347"/>
    </source>
</evidence>